<evidence type="ECO:0000256" key="1">
    <source>
        <dbReference type="SAM" id="Coils"/>
    </source>
</evidence>
<accession>A0A9J2P1F5</accession>
<evidence type="ECO:0000313" key="4">
    <source>
        <dbReference type="WBParaSite" id="ALUE_0000364201-mRNA-1"/>
    </source>
</evidence>
<feature type="signal peptide" evidence="2">
    <location>
        <begin position="1"/>
        <end position="19"/>
    </location>
</feature>
<keyword evidence="2" id="KW-0732">Signal</keyword>
<keyword evidence="3" id="KW-1185">Reference proteome</keyword>
<feature type="coiled-coil region" evidence="1">
    <location>
        <begin position="22"/>
        <end position="49"/>
    </location>
</feature>
<evidence type="ECO:0000256" key="2">
    <source>
        <dbReference type="SAM" id="SignalP"/>
    </source>
</evidence>
<dbReference type="Proteomes" id="UP000036681">
    <property type="component" value="Unplaced"/>
</dbReference>
<keyword evidence="1" id="KW-0175">Coiled coil</keyword>
<reference evidence="4" key="1">
    <citation type="submission" date="2023-03" db="UniProtKB">
        <authorList>
            <consortium name="WormBaseParasite"/>
        </authorList>
    </citation>
    <scope>IDENTIFICATION</scope>
</reference>
<organism evidence="3 4">
    <name type="scientific">Ascaris lumbricoides</name>
    <name type="common">Giant roundworm</name>
    <dbReference type="NCBI Taxonomy" id="6252"/>
    <lineage>
        <taxon>Eukaryota</taxon>
        <taxon>Metazoa</taxon>
        <taxon>Ecdysozoa</taxon>
        <taxon>Nematoda</taxon>
        <taxon>Chromadorea</taxon>
        <taxon>Rhabditida</taxon>
        <taxon>Spirurina</taxon>
        <taxon>Ascaridomorpha</taxon>
        <taxon>Ascaridoidea</taxon>
        <taxon>Ascarididae</taxon>
        <taxon>Ascaris</taxon>
    </lineage>
</organism>
<dbReference type="WBParaSite" id="ALUE_0000364201-mRNA-1">
    <property type="protein sequence ID" value="ALUE_0000364201-mRNA-1"/>
    <property type="gene ID" value="ALUE_0000364201"/>
</dbReference>
<protein>
    <submittedName>
        <fullName evidence="4">Uncharacterized protein</fullName>
    </submittedName>
</protein>
<name>A0A9J2P1F5_ASCLU</name>
<proteinExistence type="predicted"/>
<evidence type="ECO:0000313" key="3">
    <source>
        <dbReference type="Proteomes" id="UP000036681"/>
    </source>
</evidence>
<feature type="chain" id="PRO_5039891658" evidence="2">
    <location>
        <begin position="20"/>
        <end position="149"/>
    </location>
</feature>
<dbReference type="AlphaFoldDB" id="A0A9J2P1F5"/>
<sequence length="149" mass="16897">MMRFTLFAVLLPAVLQAAAQPLSELEGKFKSLQQQLLNLQQEMQLQQQQDKSVAVPAQEQQPQIRDEYMLPELMAQGIQYGDLRAKPSNTQQKRLVYWQPMKKSVVSTKEQVLQAIESRLAEVIHAGEKLGVSADELLAHLKMRNSSPQ</sequence>